<dbReference type="InterPro" id="IPR050178">
    <property type="entry name" value="AspA/AstE_fam"/>
</dbReference>
<evidence type="ECO:0000256" key="2">
    <source>
        <dbReference type="ARBA" id="ARBA00022723"/>
    </source>
</evidence>
<keyword evidence="4" id="KW-0862">Zinc</keyword>
<comment type="caution">
    <text evidence="6">The sequence shown here is derived from an EMBL/GenBank/DDBJ whole genome shotgun (WGS) entry which is preliminary data.</text>
</comment>
<evidence type="ECO:0000313" key="6">
    <source>
        <dbReference type="EMBL" id="MBB4286561.1"/>
    </source>
</evidence>
<dbReference type="EMBL" id="JACIGI010000018">
    <property type="protein sequence ID" value="MBB4286561.1"/>
    <property type="molecule type" value="Genomic_DNA"/>
</dbReference>
<evidence type="ECO:0000256" key="3">
    <source>
        <dbReference type="ARBA" id="ARBA00022801"/>
    </source>
</evidence>
<dbReference type="CDD" id="cd06910">
    <property type="entry name" value="M14_ASTE_ASPA-like"/>
    <property type="match status" value="1"/>
</dbReference>
<organism evidence="6 7">
    <name type="scientific">Roseospira goensis</name>
    <dbReference type="NCBI Taxonomy" id="391922"/>
    <lineage>
        <taxon>Bacteria</taxon>
        <taxon>Pseudomonadati</taxon>
        <taxon>Pseudomonadota</taxon>
        <taxon>Alphaproteobacteria</taxon>
        <taxon>Rhodospirillales</taxon>
        <taxon>Rhodospirillaceae</taxon>
        <taxon>Roseospira</taxon>
    </lineage>
</organism>
<dbReference type="Proteomes" id="UP000555728">
    <property type="component" value="Unassembled WGS sequence"/>
</dbReference>
<reference evidence="6 7" key="1">
    <citation type="submission" date="2020-08" db="EMBL/GenBank/DDBJ databases">
        <title>Genome sequencing of Purple Non-Sulfur Bacteria from various extreme environments.</title>
        <authorList>
            <person name="Mayer M."/>
        </authorList>
    </citation>
    <scope>NUCLEOTIDE SEQUENCE [LARGE SCALE GENOMIC DNA]</scope>
    <source>
        <strain evidence="6 7">JA135</strain>
    </source>
</reference>
<dbReference type="PANTHER" id="PTHR15162:SF7">
    <property type="entry name" value="SUCCINYLGLUTAMATE DESUCCINYLASE"/>
    <property type="match status" value="1"/>
</dbReference>
<evidence type="ECO:0000256" key="1">
    <source>
        <dbReference type="ARBA" id="ARBA00001947"/>
    </source>
</evidence>
<dbReference type="AlphaFoldDB" id="A0A7W6WKQ1"/>
<sequence>MSAPPAAPAADVPAEYPVEIAPPDLSPYRAGNTGIPYVTTFDSGRPGPHVMLSAVVHGNELCGAIALDWLFRERVRPTRGRLTLAFANVAAFSRFDPAAPSASRFVDEDFNRVWSPQVLEGPRDSVELTRARALRPVVDAVDLLLDIHSMQHPTPPLMMAGPLEKGRALARAVGAPQTVVADAGHAAGTRLRDYGPFGDPGDARNALLVECGQHWAQSSADVAREIAIRFLHAAEVIDPDVARAHLPADPPPPQRVIEVTEAITIQTDAFRFAQPFTGLEVLRQAGTLIGHDGDQPVVSPFDDCVLIMPSRRLTRGQTAVRLGRFVDDPAAAA</sequence>
<dbReference type="RefSeq" id="WP_184435518.1">
    <property type="nucleotide sequence ID" value="NZ_JACIGI010000018.1"/>
</dbReference>
<dbReference type="InterPro" id="IPR055438">
    <property type="entry name" value="AstE_AspA_cat"/>
</dbReference>
<dbReference type="PANTHER" id="PTHR15162">
    <property type="entry name" value="ASPARTOACYLASE"/>
    <property type="match status" value="1"/>
</dbReference>
<proteinExistence type="predicted"/>
<dbReference type="GO" id="GO:0016788">
    <property type="term" value="F:hydrolase activity, acting on ester bonds"/>
    <property type="evidence" value="ECO:0007669"/>
    <property type="project" value="InterPro"/>
</dbReference>
<keyword evidence="2" id="KW-0479">Metal-binding</keyword>
<dbReference type="Pfam" id="PF24827">
    <property type="entry name" value="AstE_AspA_cat"/>
    <property type="match status" value="1"/>
</dbReference>
<keyword evidence="3" id="KW-0378">Hydrolase</keyword>
<gene>
    <name evidence="6" type="ORF">GGD88_002295</name>
</gene>
<comment type="cofactor">
    <cofactor evidence="1">
        <name>Zn(2+)</name>
        <dbReference type="ChEBI" id="CHEBI:29105"/>
    </cofactor>
</comment>
<dbReference type="SUPFAM" id="SSF53187">
    <property type="entry name" value="Zn-dependent exopeptidases"/>
    <property type="match status" value="1"/>
</dbReference>
<accession>A0A7W6WKQ1</accession>
<protein>
    <submittedName>
        <fullName evidence="6">Putative deacylase</fullName>
    </submittedName>
</protein>
<name>A0A7W6WKQ1_9PROT</name>
<evidence type="ECO:0000259" key="5">
    <source>
        <dbReference type="Pfam" id="PF24827"/>
    </source>
</evidence>
<dbReference type="GO" id="GO:0005829">
    <property type="term" value="C:cytosol"/>
    <property type="evidence" value="ECO:0007669"/>
    <property type="project" value="TreeGrafter"/>
</dbReference>
<feature type="domain" description="Succinylglutamate desuccinylase/Aspartoacylase catalytic" evidence="5">
    <location>
        <begin position="46"/>
        <end position="187"/>
    </location>
</feature>
<evidence type="ECO:0000256" key="4">
    <source>
        <dbReference type="ARBA" id="ARBA00022833"/>
    </source>
</evidence>
<keyword evidence="7" id="KW-1185">Reference proteome</keyword>
<dbReference type="GO" id="GO:0046872">
    <property type="term" value="F:metal ion binding"/>
    <property type="evidence" value="ECO:0007669"/>
    <property type="project" value="UniProtKB-KW"/>
</dbReference>
<evidence type="ECO:0000313" key="7">
    <source>
        <dbReference type="Proteomes" id="UP000555728"/>
    </source>
</evidence>
<dbReference type="Gene3D" id="3.40.630.10">
    <property type="entry name" value="Zn peptidases"/>
    <property type="match status" value="1"/>
</dbReference>